<sequence>MTSNSNALTTLPPQPDTSTEPTLNNANMFFNLTQLGLLDPIKSVIKPDSQTQPSCLAHTLSPKPLPDHNGSYRKYVDIMRKHQRNAKGPNELYSHTITSSQAYGRWILEYPKSSSPDDSWIINPRRFHHRNSEMTRYVDDMALTNKEFRLY</sequence>
<feature type="region of interest" description="Disordered" evidence="1">
    <location>
        <begin position="48"/>
        <end position="68"/>
    </location>
</feature>
<organism evidence="2 3">
    <name type="scientific">Oopsacas minuta</name>
    <dbReference type="NCBI Taxonomy" id="111878"/>
    <lineage>
        <taxon>Eukaryota</taxon>
        <taxon>Metazoa</taxon>
        <taxon>Porifera</taxon>
        <taxon>Hexactinellida</taxon>
        <taxon>Hexasterophora</taxon>
        <taxon>Lyssacinosida</taxon>
        <taxon>Leucopsacidae</taxon>
        <taxon>Oopsacas</taxon>
    </lineage>
</organism>
<comment type="caution">
    <text evidence="2">The sequence shown here is derived from an EMBL/GenBank/DDBJ whole genome shotgun (WGS) entry which is preliminary data.</text>
</comment>
<evidence type="ECO:0000313" key="3">
    <source>
        <dbReference type="Proteomes" id="UP001165289"/>
    </source>
</evidence>
<reference evidence="2 3" key="1">
    <citation type="journal article" date="2023" name="BMC Biol.">
        <title>The compact genome of the sponge Oopsacas minuta (Hexactinellida) is lacking key metazoan core genes.</title>
        <authorList>
            <person name="Santini S."/>
            <person name="Schenkelaars Q."/>
            <person name="Jourda C."/>
            <person name="Duchesne M."/>
            <person name="Belahbib H."/>
            <person name="Rocher C."/>
            <person name="Selva M."/>
            <person name="Riesgo A."/>
            <person name="Vervoort M."/>
            <person name="Leys S.P."/>
            <person name="Kodjabachian L."/>
            <person name="Le Bivic A."/>
            <person name="Borchiellini C."/>
            <person name="Claverie J.M."/>
            <person name="Renard E."/>
        </authorList>
    </citation>
    <scope>NUCLEOTIDE SEQUENCE [LARGE SCALE GENOMIC DNA]</scope>
    <source>
        <strain evidence="2">SPO-2</strain>
    </source>
</reference>
<protein>
    <submittedName>
        <fullName evidence="2">Uncharacterized protein</fullName>
    </submittedName>
</protein>
<keyword evidence="3" id="KW-1185">Reference proteome</keyword>
<dbReference type="AlphaFoldDB" id="A0AAV7KCZ3"/>
<feature type="region of interest" description="Disordered" evidence="1">
    <location>
        <begin position="1"/>
        <end position="24"/>
    </location>
</feature>
<evidence type="ECO:0000313" key="2">
    <source>
        <dbReference type="EMBL" id="KAI6659132.1"/>
    </source>
</evidence>
<dbReference type="Pfam" id="PF22593">
    <property type="entry name" value="SPMIP11"/>
    <property type="match status" value="1"/>
</dbReference>
<evidence type="ECO:0000256" key="1">
    <source>
        <dbReference type="SAM" id="MobiDB-lite"/>
    </source>
</evidence>
<dbReference type="EMBL" id="JAKMXF010000066">
    <property type="protein sequence ID" value="KAI6659132.1"/>
    <property type="molecule type" value="Genomic_DNA"/>
</dbReference>
<proteinExistence type="predicted"/>
<gene>
    <name evidence="2" type="ORF">LOD99_14808</name>
</gene>
<accession>A0AAV7KCZ3</accession>
<dbReference type="PANTHER" id="PTHR35263:SF1">
    <property type="entry name" value="TESTIS-EXPRESSED PROTEIN 49"/>
    <property type="match status" value="1"/>
</dbReference>
<dbReference type="PANTHER" id="PTHR35263">
    <property type="entry name" value="TESTIS-EXPRESSED PROTEIN 49"/>
    <property type="match status" value="1"/>
</dbReference>
<dbReference type="InterPro" id="IPR038775">
    <property type="entry name" value="SPMIP11"/>
</dbReference>
<dbReference type="Proteomes" id="UP001165289">
    <property type="component" value="Unassembled WGS sequence"/>
</dbReference>
<name>A0AAV7KCZ3_9METZ</name>